<dbReference type="AlphaFoldDB" id="A0A8X8G7G1"/>
<reference evidence="1" key="1">
    <citation type="journal article" date="2021" name="ISME J.">
        <title>Genomic evolution of the class Acidithiobacillia: deep-branching Proteobacteria living in extreme acidic conditions.</title>
        <authorList>
            <person name="Moya-Beltran A."/>
            <person name="Beard S."/>
            <person name="Rojas-Villalobos C."/>
            <person name="Issotta F."/>
            <person name="Gallardo Y."/>
            <person name="Ulloa R."/>
            <person name="Giaveno A."/>
            <person name="Degli Esposti M."/>
            <person name="Johnson D.B."/>
            <person name="Quatrini R."/>
        </authorList>
    </citation>
    <scope>NUCLEOTIDE SEQUENCE</scope>
    <source>
        <strain evidence="1">DSM 583</strain>
    </source>
</reference>
<dbReference type="Proteomes" id="UP000887300">
    <property type="component" value="Unassembled WGS sequence"/>
</dbReference>
<protein>
    <submittedName>
        <fullName evidence="1">BrnT family toxin</fullName>
    </submittedName>
</protein>
<evidence type="ECO:0000313" key="2">
    <source>
        <dbReference type="Proteomes" id="UP000887300"/>
    </source>
</evidence>
<dbReference type="InterPro" id="IPR038573">
    <property type="entry name" value="BrnT_sf"/>
</dbReference>
<comment type="caution">
    <text evidence="1">The sequence shown here is derived from an EMBL/GenBank/DDBJ whole genome shotgun (WGS) entry which is preliminary data.</text>
</comment>
<dbReference type="EMBL" id="JABBHS010000274">
    <property type="protein sequence ID" value="MBU2723380.1"/>
    <property type="molecule type" value="Genomic_DNA"/>
</dbReference>
<gene>
    <name evidence="1" type="ORF">HF568_09230</name>
</gene>
<organism evidence="1 2">
    <name type="scientific">Acidithiobacillus ferridurans</name>
    <dbReference type="NCBI Taxonomy" id="1232575"/>
    <lineage>
        <taxon>Bacteria</taxon>
        <taxon>Pseudomonadati</taxon>
        <taxon>Pseudomonadota</taxon>
        <taxon>Acidithiobacillia</taxon>
        <taxon>Acidithiobacillales</taxon>
        <taxon>Acidithiobacillaceae</taxon>
        <taxon>Acidithiobacillus</taxon>
    </lineage>
</organism>
<dbReference type="InterPro" id="IPR007460">
    <property type="entry name" value="BrnT_toxin"/>
</dbReference>
<evidence type="ECO:0000313" key="1">
    <source>
        <dbReference type="EMBL" id="MBU2723380.1"/>
    </source>
</evidence>
<dbReference type="Pfam" id="PF04365">
    <property type="entry name" value="BrnT_toxin"/>
    <property type="match status" value="1"/>
</dbReference>
<dbReference type="Gene3D" id="3.10.450.530">
    <property type="entry name" value="Ribonuclease toxin, BrnT, of type II toxin-antitoxin system"/>
    <property type="match status" value="1"/>
</dbReference>
<sequence>MSSSLRLLLVCHCYRSDDNVIRIISARKATAKESKFYP</sequence>
<accession>A0A8X8G7G1</accession>
<name>A0A8X8G7G1_ACIFI</name>
<proteinExistence type="predicted"/>